<dbReference type="Gene3D" id="2.60.120.1440">
    <property type="match status" value="1"/>
</dbReference>
<comment type="caution">
    <text evidence="4">The sequence shown here is derived from an EMBL/GenBank/DDBJ whole genome shotgun (WGS) entry which is preliminary data.</text>
</comment>
<evidence type="ECO:0000313" key="5">
    <source>
        <dbReference type="Proteomes" id="UP000587070"/>
    </source>
</evidence>
<feature type="transmembrane region" description="Helical" evidence="1">
    <location>
        <begin position="119"/>
        <end position="136"/>
    </location>
</feature>
<name>A0A840G960_RHOTE</name>
<reference evidence="4 5" key="1">
    <citation type="submission" date="2020-08" db="EMBL/GenBank/DDBJ databases">
        <title>Genome sequencing of Purple Non-Sulfur Bacteria from various extreme environments.</title>
        <authorList>
            <person name="Mayer M."/>
        </authorList>
    </citation>
    <scope>NUCLEOTIDE SEQUENCE [LARGE SCALE GENOMIC DNA]</scope>
    <source>
        <strain evidence="4 5">2761</strain>
    </source>
</reference>
<dbReference type="AlphaFoldDB" id="A0A840G960"/>
<accession>A0A840G960</accession>
<evidence type="ECO:0000259" key="2">
    <source>
        <dbReference type="Pfam" id="PF04773"/>
    </source>
</evidence>
<keyword evidence="5" id="KW-1185">Reference proteome</keyword>
<feature type="domain" description="FecR protein" evidence="2">
    <location>
        <begin position="147"/>
        <end position="242"/>
    </location>
</feature>
<evidence type="ECO:0000256" key="1">
    <source>
        <dbReference type="SAM" id="Phobius"/>
    </source>
</evidence>
<dbReference type="Pfam" id="PF16220">
    <property type="entry name" value="DUF4880"/>
    <property type="match status" value="1"/>
</dbReference>
<keyword evidence="1" id="KW-1133">Transmembrane helix</keyword>
<sequence>MSAPADNPDHLSSIQQDARAWYVRRQRAEWRAEEERAFLAWLSVDPLHRDAYVRCEALARTVSLLPAESVAHLRGRLAIDKARAGVSAEGGEPLSSGVVPAASAATAPARALTVHSRRLFALLLFMIVFIGLAWHHQYAQPVFAQSYASARGELMDVPLPDGSHVQLDTETEIDVVFYRQRRELVLRKGQAMFSVQSDAARPFRVAAGQTRVTVVGTRFSVRNTPQQVGMEAVQIAVERGRVRVSANPDTFGRWLSASIGGPPAAELVAGQQVVSLLDGEPGPIRSIPPEAVAPWRNYRISFLDTPLGQALAELGRYVDTGLVIRDARVAELRISGSFDPRQMDALKRLLPHALPVRLVSVEGAAEIVPAR</sequence>
<dbReference type="Pfam" id="PF04773">
    <property type="entry name" value="FecR"/>
    <property type="match status" value="1"/>
</dbReference>
<dbReference type="PANTHER" id="PTHR30273:SF2">
    <property type="entry name" value="PROTEIN FECR"/>
    <property type="match status" value="1"/>
</dbReference>
<dbReference type="OrthoDB" id="1100567at2"/>
<keyword evidence="1" id="KW-0472">Membrane</keyword>
<protein>
    <submittedName>
        <fullName evidence="4">Transmembrane sensor</fullName>
    </submittedName>
</protein>
<evidence type="ECO:0000259" key="3">
    <source>
        <dbReference type="Pfam" id="PF16220"/>
    </source>
</evidence>
<dbReference type="PANTHER" id="PTHR30273">
    <property type="entry name" value="PERIPLASMIC SIGNAL SENSOR AND SIGMA FACTOR ACTIVATOR FECR-RELATED"/>
    <property type="match status" value="1"/>
</dbReference>
<dbReference type="RefSeq" id="WP_153116878.1">
    <property type="nucleotide sequence ID" value="NZ_JACIGE010000008.1"/>
</dbReference>
<keyword evidence="1 4" id="KW-0812">Transmembrane</keyword>
<dbReference type="InterPro" id="IPR032623">
    <property type="entry name" value="FecR_N"/>
</dbReference>
<organism evidence="4 5">
    <name type="scientific">Rhodocyclus tenuis</name>
    <name type="common">Rhodospirillum tenue</name>
    <dbReference type="NCBI Taxonomy" id="1066"/>
    <lineage>
        <taxon>Bacteria</taxon>
        <taxon>Pseudomonadati</taxon>
        <taxon>Pseudomonadota</taxon>
        <taxon>Betaproteobacteria</taxon>
        <taxon>Rhodocyclales</taxon>
        <taxon>Rhodocyclaceae</taxon>
        <taxon>Rhodocyclus</taxon>
    </lineage>
</organism>
<dbReference type="InterPro" id="IPR012373">
    <property type="entry name" value="Ferrdict_sens_TM"/>
</dbReference>
<proteinExistence type="predicted"/>
<dbReference type="EMBL" id="JACIGE010000008">
    <property type="protein sequence ID" value="MBB4247991.1"/>
    <property type="molecule type" value="Genomic_DNA"/>
</dbReference>
<gene>
    <name evidence="4" type="ORF">GGD90_002377</name>
</gene>
<dbReference type="Proteomes" id="UP000587070">
    <property type="component" value="Unassembled WGS sequence"/>
</dbReference>
<evidence type="ECO:0000313" key="4">
    <source>
        <dbReference type="EMBL" id="MBB4247991.1"/>
    </source>
</evidence>
<feature type="domain" description="FecR N-terminal" evidence="3">
    <location>
        <begin position="16"/>
        <end position="58"/>
    </location>
</feature>
<dbReference type="InterPro" id="IPR006860">
    <property type="entry name" value="FecR"/>
</dbReference>
<dbReference type="PIRSF" id="PIRSF018266">
    <property type="entry name" value="FecR"/>
    <property type="match status" value="1"/>
</dbReference>
<dbReference type="GO" id="GO:0016989">
    <property type="term" value="F:sigma factor antagonist activity"/>
    <property type="evidence" value="ECO:0007669"/>
    <property type="project" value="TreeGrafter"/>
</dbReference>